<accession>A6KB10</accession>
<dbReference type="AlphaFoldDB" id="A6KB10"/>
<protein>
    <submittedName>
        <fullName evidence="1">RCG63245</fullName>
    </submittedName>
</protein>
<organism evidence="1 2">
    <name type="scientific">Rattus norvegicus</name>
    <name type="common">Rat</name>
    <dbReference type="NCBI Taxonomy" id="10116"/>
    <lineage>
        <taxon>Eukaryota</taxon>
        <taxon>Metazoa</taxon>
        <taxon>Chordata</taxon>
        <taxon>Craniata</taxon>
        <taxon>Vertebrata</taxon>
        <taxon>Euteleostomi</taxon>
        <taxon>Mammalia</taxon>
        <taxon>Eutheria</taxon>
        <taxon>Euarchontoglires</taxon>
        <taxon>Glires</taxon>
        <taxon>Rodentia</taxon>
        <taxon>Myomorpha</taxon>
        <taxon>Muroidea</taxon>
        <taxon>Muridae</taxon>
        <taxon>Murinae</taxon>
        <taxon>Rattus</taxon>
    </lineage>
</organism>
<name>A6KB10_RAT</name>
<gene>
    <name evidence="1" type="ORF">rCG_63245</name>
</gene>
<evidence type="ECO:0000313" key="2">
    <source>
        <dbReference type="Proteomes" id="UP000234681"/>
    </source>
</evidence>
<evidence type="ECO:0000313" key="1">
    <source>
        <dbReference type="EMBL" id="EDL94068.1"/>
    </source>
</evidence>
<proteinExistence type="predicted"/>
<sequence length="20" mass="2243">MQILVSNELYMVAVSMTTLV</sequence>
<dbReference type="EMBL" id="CH474032">
    <property type="protein sequence ID" value="EDL94068.1"/>
    <property type="molecule type" value="Genomic_DNA"/>
</dbReference>
<dbReference type="Proteomes" id="UP000234681">
    <property type="component" value="Chromosome 17"/>
</dbReference>
<reference evidence="2" key="1">
    <citation type="submission" date="2005-09" db="EMBL/GenBank/DDBJ databases">
        <authorList>
            <person name="Mural R.J."/>
            <person name="Li P.W."/>
            <person name="Adams M.D."/>
            <person name="Amanatides P.G."/>
            <person name="Baden-Tillson H."/>
            <person name="Barnstead M."/>
            <person name="Chin S.H."/>
            <person name="Dew I."/>
            <person name="Evans C.A."/>
            <person name="Ferriera S."/>
            <person name="Flanigan M."/>
            <person name="Fosler C."/>
            <person name="Glodek A."/>
            <person name="Gu Z."/>
            <person name="Holt R.A."/>
            <person name="Jennings D."/>
            <person name="Kraft C.L."/>
            <person name="Lu F."/>
            <person name="Nguyen T."/>
            <person name="Nusskern D.R."/>
            <person name="Pfannkoch C.M."/>
            <person name="Sitter C."/>
            <person name="Sutton G.G."/>
            <person name="Venter J.C."/>
            <person name="Wang Z."/>
            <person name="Woodage T."/>
            <person name="Zheng X.H."/>
            <person name="Zhong F."/>
        </authorList>
    </citation>
    <scope>NUCLEOTIDE SEQUENCE [LARGE SCALE GENOMIC DNA]</scope>
    <source>
        <strain>BN</strain>
        <strain evidence="2">Sprague-Dawley</strain>
    </source>
</reference>